<evidence type="ECO:0000256" key="2">
    <source>
        <dbReference type="ARBA" id="ARBA00022801"/>
    </source>
</evidence>
<proteinExistence type="predicted"/>
<dbReference type="SMART" id="SM00270">
    <property type="entry name" value="ChtBD1"/>
    <property type="match status" value="3"/>
</dbReference>
<dbReference type="GO" id="GO:0004568">
    <property type="term" value="F:chitinase activity"/>
    <property type="evidence" value="ECO:0007669"/>
    <property type="project" value="UniProtKB-ARBA"/>
</dbReference>
<evidence type="ECO:0000256" key="3">
    <source>
        <dbReference type="ARBA" id="ARBA00023295"/>
    </source>
</evidence>
<keyword evidence="1" id="KW-0147">Chitin-binding</keyword>
<feature type="compositionally biased region" description="Low complexity" evidence="5">
    <location>
        <begin position="126"/>
        <end position="138"/>
    </location>
</feature>
<dbReference type="STRING" id="947166.A0A1D1UJT4"/>
<evidence type="ECO:0000256" key="1">
    <source>
        <dbReference type="ARBA" id="ARBA00022669"/>
    </source>
</evidence>
<dbReference type="Gene3D" id="3.10.50.10">
    <property type="match status" value="1"/>
</dbReference>
<organism evidence="8 9">
    <name type="scientific">Ramazzottius varieornatus</name>
    <name type="common">Water bear</name>
    <name type="synonym">Tardigrade</name>
    <dbReference type="NCBI Taxonomy" id="947166"/>
    <lineage>
        <taxon>Eukaryota</taxon>
        <taxon>Metazoa</taxon>
        <taxon>Ecdysozoa</taxon>
        <taxon>Tardigrada</taxon>
        <taxon>Eutardigrada</taxon>
        <taxon>Parachela</taxon>
        <taxon>Hypsibioidea</taxon>
        <taxon>Ramazzottiidae</taxon>
        <taxon>Ramazzottius</taxon>
    </lineage>
</organism>
<dbReference type="InterPro" id="IPR029070">
    <property type="entry name" value="Chitinase_insertion_sf"/>
</dbReference>
<dbReference type="InterPro" id="IPR001223">
    <property type="entry name" value="Glyco_hydro18_cat"/>
</dbReference>
<comment type="caution">
    <text evidence="8">The sequence shown here is derived from an EMBL/GenBank/DDBJ whole genome shotgun (WGS) entry which is preliminary data.</text>
</comment>
<feature type="domain" description="GH18" evidence="7">
    <location>
        <begin position="220"/>
        <end position="573"/>
    </location>
</feature>
<name>A0A1D1UJT4_RAMVA</name>
<dbReference type="PROSITE" id="PS51910">
    <property type="entry name" value="GH18_2"/>
    <property type="match status" value="1"/>
</dbReference>
<keyword evidence="6" id="KW-0732">Signal</keyword>
<dbReference type="GO" id="GO:0005975">
    <property type="term" value="P:carbohydrate metabolic process"/>
    <property type="evidence" value="ECO:0007669"/>
    <property type="project" value="InterPro"/>
</dbReference>
<dbReference type="Gene3D" id="3.30.60.10">
    <property type="entry name" value="Endochitinase-like"/>
    <property type="match status" value="2"/>
</dbReference>
<dbReference type="Proteomes" id="UP000186922">
    <property type="component" value="Unassembled WGS sequence"/>
</dbReference>
<keyword evidence="2 4" id="KW-0378">Hydrolase</keyword>
<evidence type="ECO:0000256" key="6">
    <source>
        <dbReference type="SAM" id="SignalP"/>
    </source>
</evidence>
<dbReference type="SUPFAM" id="SSF51445">
    <property type="entry name" value="(Trans)glycosidases"/>
    <property type="match status" value="1"/>
</dbReference>
<dbReference type="CDD" id="cd10909">
    <property type="entry name" value="ChtBD1_GH18_2"/>
    <property type="match status" value="1"/>
</dbReference>
<dbReference type="InterPro" id="IPR001579">
    <property type="entry name" value="Glyco_hydro_18_chit_AS"/>
</dbReference>
<evidence type="ECO:0000259" key="7">
    <source>
        <dbReference type="PROSITE" id="PS51910"/>
    </source>
</evidence>
<evidence type="ECO:0000313" key="8">
    <source>
        <dbReference type="EMBL" id="GAU88645.1"/>
    </source>
</evidence>
<dbReference type="InterPro" id="IPR001002">
    <property type="entry name" value="Chitin-bd_1"/>
</dbReference>
<feature type="signal peptide" evidence="6">
    <location>
        <begin position="1"/>
        <end position="25"/>
    </location>
</feature>
<dbReference type="PANTHER" id="PTHR46073:SF4">
    <property type="entry name" value="GH18 DOMAIN-CONTAINING PROTEIN"/>
    <property type="match status" value="1"/>
</dbReference>
<feature type="chain" id="PRO_5008897288" description="GH18 domain-containing protein" evidence="6">
    <location>
        <begin position="26"/>
        <end position="830"/>
    </location>
</feature>
<feature type="region of interest" description="Disordered" evidence="5">
    <location>
        <begin position="119"/>
        <end position="138"/>
    </location>
</feature>
<dbReference type="Gene3D" id="3.20.20.80">
    <property type="entry name" value="Glycosidases"/>
    <property type="match status" value="1"/>
</dbReference>
<keyword evidence="3 4" id="KW-0326">Glycosidase</keyword>
<dbReference type="InterPro" id="IPR036861">
    <property type="entry name" value="Endochitinase-like_sf"/>
</dbReference>
<dbReference type="SUPFAM" id="SSF54556">
    <property type="entry name" value="Chitinase insertion domain"/>
    <property type="match status" value="1"/>
</dbReference>
<evidence type="ECO:0000256" key="5">
    <source>
        <dbReference type="SAM" id="MobiDB-lite"/>
    </source>
</evidence>
<evidence type="ECO:0000256" key="4">
    <source>
        <dbReference type="RuleBase" id="RU000489"/>
    </source>
</evidence>
<sequence length="830" mass="92161">MHGSGSSLLHLIFALYIIAVSPGKATLSDEHRSHREPKFLADDSDRSMNKLYKFETIPCIFRFYCPEGSSNESFAIPSEEASIRSSPSAGKKAFWKKKFAITHSTRPSKEFTTTRWTVEGRSDEVSTSPSTRTVTTSSTLTSTEAFNFSSQGELRNDHLASTTSPPSTPSSSTIVITKLSAVSKGQLSPKPMLIYNGDIFSQHQHLTDSSDVSTVHSCSTKVVGYYTSWKTQNVTKKMLSYLTHVLYAFPDVSSAGSITLSVESSNRLRHLVALRGDDGFPKISLSIGGSYAGEIFSQLVYNTTVFQKLSNDLFYLIQEYRLDGVDIDWEYPNATEKPLFVKLMRELRAMLEEWKEVLQRKERLLLSFAGPAGSEALYAGFDIGSLLEGDTVDFVNVMTYDFFGPWPSPSGKNTGPLAPLYFAAPANYSRKLNAHWTIEQYICMSKAPHKIVLGVPFYGRYWNDVGQSVDGNPMWRVVNSDQAQGGHSSYREIASKYSWDKNYAFYYNDTAKAAFAWNNQEKTYLGYESPKCADIKAQYVIQNKLGGVMIWAIDFDDDNLTLTKALTNGNMCKTRPISLKKTQFNCYEKRWWTYSDSPARSGMCGKLAPLYNGTYYAVCDPEDLTYSCCGRWGYCGSGPDFCSCPGCINFGAKPERIKSYAVRPTTRDVLWHTLEATPGSLGRCGPSAPRLNNTFDNRPSSNITVAICNPDDLFGFCCSVAGYCGVGEDFCKCTGCVDFSKDPDYRYPEVPLPVLIPTEKRWWTWEDGEDRSGKCGPDAPKINGTVEAICDPISLTASCCSAYGFCGASPDHCNCPTCKNYALIASNKTI</sequence>
<dbReference type="AlphaFoldDB" id="A0A1D1UJT4"/>
<dbReference type="EMBL" id="BDGG01000001">
    <property type="protein sequence ID" value="GAU88645.1"/>
    <property type="molecule type" value="Genomic_DNA"/>
</dbReference>
<dbReference type="GO" id="GO:0008061">
    <property type="term" value="F:chitin binding"/>
    <property type="evidence" value="ECO:0007669"/>
    <property type="project" value="UniProtKB-KW"/>
</dbReference>
<gene>
    <name evidence="8" type="primary">RvY_01303-1</name>
    <name evidence="8" type="synonym">RvY_01303.1</name>
    <name evidence="8" type="ORF">RvY_01303</name>
</gene>
<reference evidence="8 9" key="1">
    <citation type="journal article" date="2016" name="Nat. Commun.">
        <title>Extremotolerant tardigrade genome and improved radiotolerance of human cultured cells by tardigrade-unique protein.</title>
        <authorList>
            <person name="Hashimoto T."/>
            <person name="Horikawa D.D."/>
            <person name="Saito Y."/>
            <person name="Kuwahara H."/>
            <person name="Kozuka-Hata H."/>
            <person name="Shin-I T."/>
            <person name="Minakuchi Y."/>
            <person name="Ohishi K."/>
            <person name="Motoyama A."/>
            <person name="Aizu T."/>
            <person name="Enomoto A."/>
            <person name="Kondo K."/>
            <person name="Tanaka S."/>
            <person name="Hara Y."/>
            <person name="Koshikawa S."/>
            <person name="Sagara H."/>
            <person name="Miura T."/>
            <person name="Yokobori S."/>
            <person name="Miyagawa K."/>
            <person name="Suzuki Y."/>
            <person name="Kubo T."/>
            <person name="Oyama M."/>
            <person name="Kohara Y."/>
            <person name="Fujiyama A."/>
            <person name="Arakawa K."/>
            <person name="Katayama T."/>
            <person name="Toyoda A."/>
            <person name="Kunieda T."/>
        </authorList>
    </citation>
    <scope>NUCLEOTIDE SEQUENCE [LARGE SCALE GENOMIC DNA]</scope>
    <source>
        <strain evidence="8 9">YOKOZUNA-1</strain>
    </source>
</reference>
<dbReference type="PANTHER" id="PTHR46073">
    <property type="entry name" value="CHITINASE"/>
    <property type="match status" value="1"/>
</dbReference>
<dbReference type="OrthoDB" id="10063355at2759"/>
<protein>
    <recommendedName>
        <fullName evidence="7">GH18 domain-containing protein</fullName>
    </recommendedName>
</protein>
<dbReference type="Pfam" id="PF00704">
    <property type="entry name" value="Glyco_hydro_18"/>
    <property type="match status" value="1"/>
</dbReference>
<dbReference type="GO" id="GO:0006032">
    <property type="term" value="P:chitin catabolic process"/>
    <property type="evidence" value="ECO:0007669"/>
    <property type="project" value="UniProtKB-ARBA"/>
</dbReference>
<dbReference type="InterPro" id="IPR011583">
    <property type="entry name" value="Chitinase_II/V-like_cat"/>
</dbReference>
<dbReference type="InterPro" id="IPR017853">
    <property type="entry name" value="GH"/>
</dbReference>
<evidence type="ECO:0000313" key="9">
    <source>
        <dbReference type="Proteomes" id="UP000186922"/>
    </source>
</evidence>
<keyword evidence="9" id="KW-1185">Reference proteome</keyword>
<dbReference type="PROSITE" id="PS01095">
    <property type="entry name" value="GH18_1"/>
    <property type="match status" value="1"/>
</dbReference>
<accession>A0A1D1UJT4</accession>
<dbReference type="SUPFAM" id="SSF57016">
    <property type="entry name" value="Plant lectins/antimicrobial peptides"/>
    <property type="match status" value="2"/>
</dbReference>
<dbReference type="SMART" id="SM00636">
    <property type="entry name" value="Glyco_18"/>
    <property type="match status" value="1"/>
</dbReference>